<dbReference type="SUPFAM" id="SSF89550">
    <property type="entry name" value="PHP domain-like"/>
    <property type="match status" value="1"/>
</dbReference>
<gene>
    <name evidence="11" type="primary">dnaE</name>
    <name evidence="11" type="ORF">I8J32_010555</name>
</gene>
<dbReference type="EC" id="2.7.7.7" evidence="2"/>
<dbReference type="InterPro" id="IPR040982">
    <property type="entry name" value="DNA_pol3_finger"/>
</dbReference>
<name>A0A974XWY1_9GAMM</name>
<evidence type="ECO:0000313" key="12">
    <source>
        <dbReference type="Proteomes" id="UP000639274"/>
    </source>
</evidence>
<dbReference type="InterPro" id="IPR049821">
    <property type="entry name" value="PolIIIA_DnaE1_PHP"/>
</dbReference>
<dbReference type="RefSeq" id="WP_200611857.1">
    <property type="nucleotide sequence ID" value="NZ_CP071518.1"/>
</dbReference>
<dbReference type="Pfam" id="PF02811">
    <property type="entry name" value="PHP"/>
    <property type="match status" value="1"/>
</dbReference>
<comment type="catalytic activity">
    <reaction evidence="9">
        <text>DNA(n) + a 2'-deoxyribonucleoside 5'-triphosphate = DNA(n+1) + diphosphate</text>
        <dbReference type="Rhea" id="RHEA:22508"/>
        <dbReference type="Rhea" id="RHEA-COMP:17339"/>
        <dbReference type="Rhea" id="RHEA-COMP:17340"/>
        <dbReference type="ChEBI" id="CHEBI:33019"/>
        <dbReference type="ChEBI" id="CHEBI:61560"/>
        <dbReference type="ChEBI" id="CHEBI:173112"/>
        <dbReference type="EC" id="2.7.7.7"/>
    </reaction>
</comment>
<dbReference type="SMART" id="SM00481">
    <property type="entry name" value="POLIIIAc"/>
    <property type="match status" value="1"/>
</dbReference>
<dbReference type="Proteomes" id="UP000639274">
    <property type="component" value="Chromosome"/>
</dbReference>
<evidence type="ECO:0000256" key="8">
    <source>
        <dbReference type="ARBA" id="ARBA00022932"/>
    </source>
</evidence>
<dbReference type="GO" id="GO:0006260">
    <property type="term" value="P:DNA replication"/>
    <property type="evidence" value="ECO:0007669"/>
    <property type="project" value="UniProtKB-KW"/>
</dbReference>
<reference evidence="11 12" key="1">
    <citation type="submission" date="2021-03" db="EMBL/GenBank/DDBJ databases">
        <title>Lysobacter sp. nov. isolated from soil of gangwondo yeongwol, south Korea.</title>
        <authorList>
            <person name="Kim K.R."/>
            <person name="Kim K.H."/>
            <person name="Jeon C.O."/>
        </authorList>
    </citation>
    <scope>NUCLEOTIDE SEQUENCE [LARGE SCALE GENOMIC DNA]</scope>
    <source>
        <strain evidence="11 12">R19</strain>
    </source>
</reference>
<evidence type="ECO:0000256" key="7">
    <source>
        <dbReference type="ARBA" id="ARBA00022705"/>
    </source>
</evidence>
<keyword evidence="7" id="KW-0235">DNA replication</keyword>
<dbReference type="NCBIfam" id="NF004226">
    <property type="entry name" value="PRK05673.1"/>
    <property type="match status" value="1"/>
</dbReference>
<accession>A0A974XWY1</accession>
<evidence type="ECO:0000256" key="1">
    <source>
        <dbReference type="ARBA" id="ARBA00004496"/>
    </source>
</evidence>
<evidence type="ECO:0000313" key="11">
    <source>
        <dbReference type="EMBL" id="QSX77233.1"/>
    </source>
</evidence>
<dbReference type="Gene3D" id="1.10.10.1600">
    <property type="entry name" value="Bacterial DNA polymerase III alpha subunit, thumb domain"/>
    <property type="match status" value="1"/>
</dbReference>
<dbReference type="InterPro" id="IPR004365">
    <property type="entry name" value="NA-bd_OB_tRNA"/>
</dbReference>
<dbReference type="Pfam" id="PF17657">
    <property type="entry name" value="DNA_pol3_finger"/>
    <property type="match status" value="1"/>
</dbReference>
<dbReference type="InterPro" id="IPR016195">
    <property type="entry name" value="Pol/histidinol_Pase-like"/>
</dbReference>
<dbReference type="CDD" id="cd07433">
    <property type="entry name" value="PHP_PolIIIA_DnaE1"/>
    <property type="match status" value="1"/>
</dbReference>
<keyword evidence="6 11" id="KW-0548">Nucleotidyltransferase</keyword>
<dbReference type="NCBIfam" id="TIGR00594">
    <property type="entry name" value="polc"/>
    <property type="match status" value="1"/>
</dbReference>
<dbReference type="InterPro" id="IPR011708">
    <property type="entry name" value="DNA_pol3_alpha_NTPase_dom"/>
</dbReference>
<dbReference type="KEGG" id="lsf:I8J32_010555"/>
<dbReference type="GO" id="GO:0003676">
    <property type="term" value="F:nucleic acid binding"/>
    <property type="evidence" value="ECO:0007669"/>
    <property type="project" value="InterPro"/>
</dbReference>
<keyword evidence="12" id="KW-1185">Reference proteome</keyword>
<keyword evidence="5 11" id="KW-0808">Transferase</keyword>
<dbReference type="GO" id="GO:0008408">
    <property type="term" value="F:3'-5' exonuclease activity"/>
    <property type="evidence" value="ECO:0007669"/>
    <property type="project" value="InterPro"/>
</dbReference>
<evidence type="ECO:0000256" key="4">
    <source>
        <dbReference type="ARBA" id="ARBA00022490"/>
    </source>
</evidence>
<dbReference type="InterPro" id="IPR029460">
    <property type="entry name" value="DNAPol_HHH"/>
</dbReference>
<dbReference type="Gene3D" id="3.20.20.140">
    <property type="entry name" value="Metal-dependent hydrolases"/>
    <property type="match status" value="1"/>
</dbReference>
<keyword evidence="8" id="KW-0239">DNA-directed DNA polymerase</keyword>
<evidence type="ECO:0000256" key="2">
    <source>
        <dbReference type="ARBA" id="ARBA00012417"/>
    </source>
</evidence>
<dbReference type="Pfam" id="PF01336">
    <property type="entry name" value="tRNA_anti-codon"/>
    <property type="match status" value="1"/>
</dbReference>
<feature type="domain" description="Polymerase/histidinol phosphatase N-terminal" evidence="10">
    <location>
        <begin position="6"/>
        <end position="73"/>
    </location>
</feature>
<dbReference type="Gene3D" id="1.10.150.870">
    <property type="match status" value="1"/>
</dbReference>
<evidence type="ECO:0000256" key="6">
    <source>
        <dbReference type="ARBA" id="ARBA00022695"/>
    </source>
</evidence>
<evidence type="ECO:0000259" key="10">
    <source>
        <dbReference type="SMART" id="SM00481"/>
    </source>
</evidence>
<dbReference type="GO" id="GO:0005737">
    <property type="term" value="C:cytoplasm"/>
    <property type="evidence" value="ECO:0007669"/>
    <property type="project" value="UniProtKB-SubCell"/>
</dbReference>
<dbReference type="InterPro" id="IPR004013">
    <property type="entry name" value="PHP_dom"/>
</dbReference>
<protein>
    <recommendedName>
        <fullName evidence="3">DNA polymerase III subunit alpha</fullName>
        <ecNumber evidence="2">2.7.7.7</ecNumber>
    </recommendedName>
</protein>
<dbReference type="InterPro" id="IPR003141">
    <property type="entry name" value="Pol/His_phosphatase_N"/>
</dbReference>
<dbReference type="CDD" id="cd04485">
    <property type="entry name" value="DnaE_OBF"/>
    <property type="match status" value="1"/>
</dbReference>
<evidence type="ECO:0000256" key="9">
    <source>
        <dbReference type="ARBA" id="ARBA00049244"/>
    </source>
</evidence>
<dbReference type="Pfam" id="PF07733">
    <property type="entry name" value="DNA_pol3_alpha"/>
    <property type="match status" value="1"/>
</dbReference>
<comment type="subcellular location">
    <subcellularLocation>
        <location evidence="1">Cytoplasm</location>
    </subcellularLocation>
</comment>
<dbReference type="FunFam" id="1.10.150.870:FF:000001">
    <property type="entry name" value="DNA polymerase III subunit alpha"/>
    <property type="match status" value="1"/>
</dbReference>
<proteinExistence type="predicted"/>
<dbReference type="PANTHER" id="PTHR32294:SF0">
    <property type="entry name" value="DNA POLYMERASE III SUBUNIT ALPHA"/>
    <property type="match status" value="1"/>
</dbReference>
<dbReference type="EMBL" id="CP071518">
    <property type="protein sequence ID" value="QSX77233.1"/>
    <property type="molecule type" value="Genomic_DNA"/>
</dbReference>
<evidence type="ECO:0000256" key="3">
    <source>
        <dbReference type="ARBA" id="ARBA00019114"/>
    </source>
</evidence>
<dbReference type="PANTHER" id="PTHR32294">
    <property type="entry name" value="DNA POLYMERASE III SUBUNIT ALPHA"/>
    <property type="match status" value="1"/>
</dbReference>
<sequence length="1177" mass="129286">MSARFVHLHLHSEYSLADSTIRIAELVKRCAKIGQPAVALTDLDNLFAAVKFYKAAEAAGIKPIIGADIGLADGNEAPARMTVLCRDRTGYLTLSRLLSRAWMEGHRVDGVAIRPDWLREDNEGLFALLGRHSLAGRLATSQRFELAEASLADWRGVFGDRLHLEVTRTGREGEETFNAFALHTATRRGLPVVASNDVRFLDADGFEAHEARVCIASGRVLDDPKRPKEYSAEQYLKSSGDMAALFADIPDALDNAVALATRCNVTMKLGEYALPAFPVPSDHTIESWLRSSAREGLAGRLEKAPLAEGKTREDYDARLDIELDVIIKMGFPGYFLIVADFINWGKAQGIPVGPGRGSGAGSLVAWALGITDLDPLPYDLLFERFLNPERVSMPDFDIDFCMDRRDEVIDYVARKYGRDRVSQIITYGTMAAKAVVRDSGRVLGHPYGFVDGIAKLIPNTLGICLDDALGESEAAKKDSNLASSELIQRYHAEDDVRDLLDLARSLEDLTRNAGKHAGGVVIAPSPLSDFCPLFAEHDGEGRGRNPVTQFDKDDVEAVGLVKFDFLGLRTLTIIDWAVKAINVRRAREGQDALDITALPLDDKLTYELFARGDSVAVFQFESRGMRELLKRAKPDTFEDIIALAALFRPGPLGSGMDRDWVDRKHGNAQVTYPHESLEPVLAPTYGVIVYQEQVMQIAQVLAGYTLGGADMLRRAMGKKKPEEMAKERAKFEAGCAERGIPSRQASPIFDLMEKFAEYGFNKSHSAAYALVAYQTAWLKVHYPAEFMAAVLSSDMDNTDKVVGFLDEARAMGLTMLPPDVNASAYMFEATTPDTIRYGIGAVKGVGRGACEAIVEARRAGGAANGHFTDLLDFCKRVDSGKLNKRALEALIQAGALDALGKNRASLSLQMPEVLRATDQLAREREAGQVSLFGGQAAAPALQIELREVDEWPLVQVLTGERETLGHYLSGHPFDPYRDELRGLVGHDLGDLERIWEGRPESARSGWRPELEMVVAGLVVGLRKKGDSQMFVQIEDGRGRLECAFFSETYTEFASLIARDRLLIVQGGLREDAFSGGFALKAARCWDYAQLCSRHAQRLSLRLDLRVPGTWSRVESLLSRNRPGSTPLRLDLLREGAAGMLDLNGSQSVRVDADLPGALRSQPGVRTVKLAFSKPWAN</sequence>
<keyword evidence="4" id="KW-0963">Cytoplasm</keyword>
<dbReference type="GO" id="GO:0003887">
    <property type="term" value="F:DNA-directed DNA polymerase activity"/>
    <property type="evidence" value="ECO:0007669"/>
    <property type="project" value="UniProtKB-KW"/>
</dbReference>
<organism evidence="11 12">
    <name type="scientific">Agrilutibacter solisilvae</name>
    <dbReference type="NCBI Taxonomy" id="2763317"/>
    <lineage>
        <taxon>Bacteria</taxon>
        <taxon>Pseudomonadati</taxon>
        <taxon>Pseudomonadota</taxon>
        <taxon>Gammaproteobacteria</taxon>
        <taxon>Lysobacterales</taxon>
        <taxon>Lysobacteraceae</taxon>
        <taxon>Agrilutibacter</taxon>
    </lineage>
</organism>
<dbReference type="AlphaFoldDB" id="A0A974XWY1"/>
<dbReference type="InterPro" id="IPR041931">
    <property type="entry name" value="DNA_pol3_alpha_thumb_dom"/>
</dbReference>
<dbReference type="InterPro" id="IPR004805">
    <property type="entry name" value="DnaE2/DnaE/PolC"/>
</dbReference>
<evidence type="ECO:0000256" key="5">
    <source>
        <dbReference type="ARBA" id="ARBA00022679"/>
    </source>
</evidence>
<dbReference type="Pfam" id="PF14579">
    <property type="entry name" value="HHH_6"/>
    <property type="match status" value="1"/>
</dbReference>